<evidence type="ECO:0000313" key="2">
    <source>
        <dbReference type="EMBL" id="WVX67180.1"/>
    </source>
</evidence>
<dbReference type="NCBIfam" id="TIGR00278">
    <property type="entry name" value="membrane protein insertion efficiency factor YidD"/>
    <property type="match status" value="1"/>
</dbReference>
<dbReference type="InterPro" id="IPR002696">
    <property type="entry name" value="Membr_insert_effic_factor_YidD"/>
</dbReference>
<sequence>MKVLSFFENLMVFVLKLLIRTYQRILTPVLNTLVPPAKCRYFPTCSCYCHEALEKYGLFKGGWLSLKRLSRCHPWGGSGSDPVP</sequence>
<protein>
    <recommendedName>
        <fullName evidence="1">Putative membrane protein insertion efficiency factor</fullName>
    </recommendedName>
</protein>
<comment type="function">
    <text evidence="1">Could be involved in insertion of integral membrane proteins into the membrane.</text>
</comment>
<dbReference type="PANTHER" id="PTHR33383">
    <property type="entry name" value="MEMBRANE PROTEIN INSERTION EFFICIENCY FACTOR-RELATED"/>
    <property type="match status" value="1"/>
</dbReference>
<dbReference type="PANTHER" id="PTHR33383:SF1">
    <property type="entry name" value="MEMBRANE PROTEIN INSERTION EFFICIENCY FACTOR-RELATED"/>
    <property type="match status" value="1"/>
</dbReference>
<dbReference type="SMART" id="SM01234">
    <property type="entry name" value="Haemolytic"/>
    <property type="match status" value="1"/>
</dbReference>
<name>A0ABZ2C423_9PROT</name>
<keyword evidence="3" id="KW-1185">Reference proteome</keyword>
<evidence type="ECO:0000256" key="1">
    <source>
        <dbReference type="HAMAP-Rule" id="MF_00386"/>
    </source>
</evidence>
<keyword evidence="1" id="KW-0472">Membrane</keyword>
<accession>A0ABZ2C423</accession>
<comment type="subcellular location">
    <subcellularLocation>
        <location evidence="1">Cell membrane</location>
        <topology evidence="1">Peripheral membrane protein</topology>
        <orientation evidence="1">Cytoplasmic side</orientation>
    </subcellularLocation>
</comment>
<dbReference type="EMBL" id="CP133270">
    <property type="protein sequence ID" value="WVX67180.1"/>
    <property type="molecule type" value="Genomic_DNA"/>
</dbReference>
<organism evidence="2 3">
    <name type="scientific">Candidatus Bealeia paramacronuclearis</name>
    <dbReference type="NCBI Taxonomy" id="1921001"/>
    <lineage>
        <taxon>Bacteria</taxon>
        <taxon>Pseudomonadati</taxon>
        <taxon>Pseudomonadota</taxon>
        <taxon>Alphaproteobacteria</taxon>
        <taxon>Holosporales</taxon>
        <taxon>Holosporaceae</taxon>
        <taxon>Candidatus Bealeia</taxon>
    </lineage>
</organism>
<gene>
    <name evidence="2" type="ORF">Bealeia1_01378</name>
</gene>
<dbReference type="Proteomes" id="UP001330434">
    <property type="component" value="Chromosome"/>
</dbReference>
<comment type="similarity">
    <text evidence="1">Belongs to the UPF0161 family.</text>
</comment>
<dbReference type="RefSeq" id="WP_331256763.1">
    <property type="nucleotide sequence ID" value="NZ_CP133270.1"/>
</dbReference>
<proteinExistence type="inferred from homology"/>
<dbReference type="Pfam" id="PF01809">
    <property type="entry name" value="YidD"/>
    <property type="match status" value="1"/>
</dbReference>
<evidence type="ECO:0000313" key="3">
    <source>
        <dbReference type="Proteomes" id="UP001330434"/>
    </source>
</evidence>
<reference evidence="2 3" key="1">
    <citation type="journal article" date="2024" name="Environ. Microbiol.">
        <title>Novel evolutionary insights on the interactions of the Holosporales (Alphaproteobacteria) with eukaryotic hosts from comparative genomics.</title>
        <authorList>
            <person name="Giovannini M."/>
            <person name="Petroni G."/>
            <person name="Castelli M."/>
        </authorList>
    </citation>
    <scope>NUCLEOTIDE SEQUENCE [LARGE SCALE GENOMIC DNA]</scope>
    <source>
        <strain evidence="2 3">US_Bl 15I1</strain>
    </source>
</reference>
<keyword evidence="1" id="KW-1003">Cell membrane</keyword>
<dbReference type="HAMAP" id="MF_00386">
    <property type="entry name" value="UPF0161_YidD"/>
    <property type="match status" value="1"/>
</dbReference>